<keyword evidence="5 8" id="KW-0418">Kinase</keyword>
<evidence type="ECO:0000313" key="8">
    <source>
        <dbReference type="EMBL" id="MFC3140228.1"/>
    </source>
</evidence>
<dbReference type="CDD" id="cd00082">
    <property type="entry name" value="HisKA"/>
    <property type="match status" value="1"/>
</dbReference>
<dbReference type="RefSeq" id="WP_248934150.1">
    <property type="nucleotide sequence ID" value="NZ_JAKILF010000001.1"/>
</dbReference>
<organism evidence="8 9">
    <name type="scientific">Shewanella submarina</name>
    <dbReference type="NCBI Taxonomy" id="2016376"/>
    <lineage>
        <taxon>Bacteria</taxon>
        <taxon>Pseudomonadati</taxon>
        <taxon>Pseudomonadota</taxon>
        <taxon>Gammaproteobacteria</taxon>
        <taxon>Alteromonadales</taxon>
        <taxon>Shewanellaceae</taxon>
        <taxon>Shewanella</taxon>
    </lineage>
</organism>
<dbReference type="Gene3D" id="3.30.565.10">
    <property type="entry name" value="Histidine kinase-like ATPase, C-terminal domain"/>
    <property type="match status" value="1"/>
</dbReference>
<evidence type="ECO:0000313" key="9">
    <source>
        <dbReference type="Proteomes" id="UP001595621"/>
    </source>
</evidence>
<dbReference type="InterPro" id="IPR005467">
    <property type="entry name" value="His_kinase_dom"/>
</dbReference>
<dbReference type="SMART" id="SM00388">
    <property type="entry name" value="HisKA"/>
    <property type="match status" value="1"/>
</dbReference>
<dbReference type="PANTHER" id="PTHR45436:SF5">
    <property type="entry name" value="SENSOR HISTIDINE KINASE TRCS"/>
    <property type="match status" value="1"/>
</dbReference>
<dbReference type="PROSITE" id="PS50109">
    <property type="entry name" value="HIS_KIN"/>
    <property type="match status" value="1"/>
</dbReference>
<dbReference type="SUPFAM" id="SSF47384">
    <property type="entry name" value="Homodimeric domain of signal transducing histidine kinase"/>
    <property type="match status" value="1"/>
</dbReference>
<protein>
    <recommendedName>
        <fullName evidence="2">histidine kinase</fullName>
        <ecNumber evidence="2">2.7.13.3</ecNumber>
    </recommendedName>
</protein>
<sequence length="410" mass="46109">MNSLFNWRVSRPTLSRRLTLSLSVLTFSIITLFSGATLLITYSFEDVLFNERLKQAHIQILNGESLPYNISLVDDLGERAPDLVQQILFLELGRDKAQGEFSFAGKHYHYLVTKQGTIVYDTSDVTIIQRALEDILLILGALLIPSILLTLWVARLTARHALKPFNQLSQLFLTTDQANQLSEDKLHAIKEADVREIAQQLHDALQQKSQLLEQQMTFNQGMAHELRTPLQVMQNSLELMQQSQPELKSAPALLRLQKAINRMHRLSVGLLWITSGQTFEGRINTQTSIQAILTELQPLADAHSIAIQLHPEEELWLQMPEEVLELIVVNLFNNVISHGSHSDALSLWDINIRSNGLVFSNPYGDSAAAAQTQGHFGLGLPLVGKLSERFGYRVSTQSKQGQYVTQITLC</sequence>
<dbReference type="InterPro" id="IPR050428">
    <property type="entry name" value="TCS_sensor_his_kinase"/>
</dbReference>
<comment type="caution">
    <text evidence="8">The sequence shown here is derived from an EMBL/GenBank/DDBJ whole genome shotgun (WGS) entry which is preliminary data.</text>
</comment>
<evidence type="ECO:0000259" key="7">
    <source>
        <dbReference type="PROSITE" id="PS50109"/>
    </source>
</evidence>
<dbReference type="Pfam" id="PF00512">
    <property type="entry name" value="HisKA"/>
    <property type="match status" value="1"/>
</dbReference>
<dbReference type="InterPro" id="IPR003661">
    <property type="entry name" value="HisK_dim/P_dom"/>
</dbReference>
<evidence type="ECO:0000256" key="2">
    <source>
        <dbReference type="ARBA" id="ARBA00012438"/>
    </source>
</evidence>
<name>A0ABV7GIU8_9GAMM</name>
<reference evidence="9" key="1">
    <citation type="journal article" date="2019" name="Int. J. Syst. Evol. Microbiol.">
        <title>The Global Catalogue of Microorganisms (GCM) 10K type strain sequencing project: providing services to taxonomists for standard genome sequencing and annotation.</title>
        <authorList>
            <consortium name="The Broad Institute Genomics Platform"/>
            <consortium name="The Broad Institute Genome Sequencing Center for Infectious Disease"/>
            <person name="Wu L."/>
            <person name="Ma J."/>
        </authorList>
    </citation>
    <scope>NUCLEOTIDE SEQUENCE [LARGE SCALE GENOMIC DNA]</scope>
    <source>
        <strain evidence="9">KCTC 52277</strain>
    </source>
</reference>
<keyword evidence="4" id="KW-0808">Transferase</keyword>
<evidence type="ECO:0000256" key="3">
    <source>
        <dbReference type="ARBA" id="ARBA00022553"/>
    </source>
</evidence>
<gene>
    <name evidence="8" type="ORF">ACFOE0_18875</name>
</gene>
<dbReference type="Gene3D" id="1.10.287.130">
    <property type="match status" value="1"/>
</dbReference>
<evidence type="ECO:0000256" key="5">
    <source>
        <dbReference type="ARBA" id="ARBA00022777"/>
    </source>
</evidence>
<evidence type="ECO:0000256" key="4">
    <source>
        <dbReference type="ARBA" id="ARBA00022679"/>
    </source>
</evidence>
<dbReference type="SUPFAM" id="SSF55874">
    <property type="entry name" value="ATPase domain of HSP90 chaperone/DNA topoisomerase II/histidine kinase"/>
    <property type="match status" value="1"/>
</dbReference>
<feature type="transmembrane region" description="Helical" evidence="6">
    <location>
        <begin position="20"/>
        <end position="44"/>
    </location>
</feature>
<evidence type="ECO:0000256" key="6">
    <source>
        <dbReference type="SAM" id="Phobius"/>
    </source>
</evidence>
<dbReference type="GO" id="GO:0016301">
    <property type="term" value="F:kinase activity"/>
    <property type="evidence" value="ECO:0007669"/>
    <property type="project" value="UniProtKB-KW"/>
</dbReference>
<keyword evidence="6" id="KW-0812">Transmembrane</keyword>
<keyword evidence="6" id="KW-0472">Membrane</keyword>
<dbReference type="EMBL" id="JBHRTD010000018">
    <property type="protein sequence ID" value="MFC3140228.1"/>
    <property type="molecule type" value="Genomic_DNA"/>
</dbReference>
<dbReference type="PANTHER" id="PTHR45436">
    <property type="entry name" value="SENSOR HISTIDINE KINASE YKOH"/>
    <property type="match status" value="1"/>
</dbReference>
<dbReference type="Proteomes" id="UP001595621">
    <property type="component" value="Unassembled WGS sequence"/>
</dbReference>
<feature type="transmembrane region" description="Helical" evidence="6">
    <location>
        <begin position="135"/>
        <end position="154"/>
    </location>
</feature>
<keyword evidence="9" id="KW-1185">Reference proteome</keyword>
<keyword evidence="6" id="KW-1133">Transmembrane helix</keyword>
<dbReference type="EC" id="2.7.13.3" evidence="2"/>
<keyword evidence="3" id="KW-0597">Phosphoprotein</keyword>
<proteinExistence type="predicted"/>
<accession>A0ABV7GIU8</accession>
<feature type="domain" description="Histidine kinase" evidence="7">
    <location>
        <begin position="221"/>
        <end position="410"/>
    </location>
</feature>
<comment type="catalytic activity">
    <reaction evidence="1">
        <text>ATP + protein L-histidine = ADP + protein N-phospho-L-histidine.</text>
        <dbReference type="EC" id="2.7.13.3"/>
    </reaction>
</comment>
<dbReference type="InterPro" id="IPR036890">
    <property type="entry name" value="HATPase_C_sf"/>
</dbReference>
<dbReference type="InterPro" id="IPR036097">
    <property type="entry name" value="HisK_dim/P_sf"/>
</dbReference>
<evidence type="ECO:0000256" key="1">
    <source>
        <dbReference type="ARBA" id="ARBA00000085"/>
    </source>
</evidence>